<accession>A0ABS2KZX0</accession>
<organism evidence="3 4">
    <name type="scientific">Rhodococcoides corynebacterioides</name>
    <dbReference type="NCBI Taxonomy" id="53972"/>
    <lineage>
        <taxon>Bacteria</taxon>
        <taxon>Bacillati</taxon>
        <taxon>Actinomycetota</taxon>
        <taxon>Actinomycetes</taxon>
        <taxon>Mycobacteriales</taxon>
        <taxon>Nocardiaceae</taxon>
        <taxon>Rhodococcoides</taxon>
    </lineage>
</organism>
<evidence type="ECO:0000313" key="4">
    <source>
        <dbReference type="Proteomes" id="UP000703038"/>
    </source>
</evidence>
<dbReference type="RefSeq" id="WP_204870149.1">
    <property type="nucleotide sequence ID" value="NZ_JAFBBK010000001.1"/>
</dbReference>
<keyword evidence="1" id="KW-0285">Flavoprotein</keyword>
<gene>
    <name evidence="3" type="ORF">JOE42_004207</name>
</gene>
<name>A0ABS2KZX0_9NOCA</name>
<sequence>MSTDPSADQEKYTHCHALDCHRTQQKSLFVDLTTPEVALDVARSARASFGADDLALARSSWTDAAGALSTAVQRLRHVGLDDFGGLDSDPELAMVACLVAEEAGRAALPAPVAALITGAGTGRSVPLHAVDRGVDQVLLDYAALLDQSCTIDPSGHIVPMMATPLTADPKMLAPHAAVCRPVGDGEVGSPRTWAWHETFSAFSSSGAMSHVLDLGARHLNERIQFGKPLKTRQALEYRFVDAAVAARGLRELALFTAWRLNADPTAGEGAALALRLVHLETVRDVMRHIHQIHGAIGFCFEHDLALISQYLQFRRYQPVPLSQTRARLADHIDDIPSLHRAGSLG</sequence>
<dbReference type="SUPFAM" id="SSF47203">
    <property type="entry name" value="Acyl-CoA dehydrogenase C-terminal domain-like"/>
    <property type="match status" value="1"/>
</dbReference>
<reference evidence="3 4" key="1">
    <citation type="submission" date="2021-01" db="EMBL/GenBank/DDBJ databases">
        <title>Genomics of switchgrass bacterial isolates.</title>
        <authorList>
            <person name="Shade A."/>
        </authorList>
    </citation>
    <scope>NUCLEOTIDE SEQUENCE [LARGE SCALE GENOMIC DNA]</scope>
    <source>
        <strain evidence="3 4">PvP111</strain>
    </source>
</reference>
<dbReference type="EMBL" id="JAFBBK010000001">
    <property type="protein sequence ID" value="MBM7417474.1"/>
    <property type="molecule type" value="Genomic_DNA"/>
</dbReference>
<proteinExistence type="predicted"/>
<evidence type="ECO:0000256" key="1">
    <source>
        <dbReference type="ARBA" id="ARBA00022630"/>
    </source>
</evidence>
<dbReference type="Proteomes" id="UP000703038">
    <property type="component" value="Unassembled WGS sequence"/>
</dbReference>
<evidence type="ECO:0000259" key="2">
    <source>
        <dbReference type="Pfam" id="PF00441"/>
    </source>
</evidence>
<dbReference type="InterPro" id="IPR009075">
    <property type="entry name" value="AcylCo_DH/oxidase_C"/>
</dbReference>
<dbReference type="Pfam" id="PF00441">
    <property type="entry name" value="Acyl-CoA_dh_1"/>
    <property type="match status" value="1"/>
</dbReference>
<keyword evidence="4" id="KW-1185">Reference proteome</keyword>
<comment type="caution">
    <text evidence="3">The sequence shown here is derived from an EMBL/GenBank/DDBJ whole genome shotgun (WGS) entry which is preliminary data.</text>
</comment>
<dbReference type="Gene3D" id="1.20.140.10">
    <property type="entry name" value="Butyryl-CoA Dehydrogenase, subunit A, domain 3"/>
    <property type="match status" value="1"/>
</dbReference>
<protein>
    <recommendedName>
        <fullName evidence="2">Acyl-CoA dehydrogenase/oxidase C-terminal domain-containing protein</fullName>
    </recommendedName>
</protein>
<feature type="domain" description="Acyl-CoA dehydrogenase/oxidase C-terminal" evidence="2">
    <location>
        <begin position="202"/>
        <end position="314"/>
    </location>
</feature>
<dbReference type="InterPro" id="IPR036250">
    <property type="entry name" value="AcylCo_DH-like_C"/>
</dbReference>
<evidence type="ECO:0000313" key="3">
    <source>
        <dbReference type="EMBL" id="MBM7417474.1"/>
    </source>
</evidence>